<dbReference type="PROSITE" id="PS51404">
    <property type="entry name" value="DYP_PEROXIDASE"/>
    <property type="match status" value="1"/>
</dbReference>
<evidence type="ECO:0000256" key="1">
    <source>
        <dbReference type="ARBA" id="ARBA00001970"/>
    </source>
</evidence>
<keyword evidence="5" id="KW-0732">Signal</keyword>
<protein>
    <submittedName>
        <fullName evidence="11">Dyp-type peroxidase</fullName>
    </submittedName>
</protein>
<feature type="domain" description="Dyp-type peroxidase C-terminal" evidence="10">
    <location>
        <begin position="69"/>
        <end position="117"/>
    </location>
</feature>
<evidence type="ECO:0000256" key="4">
    <source>
        <dbReference type="ARBA" id="ARBA00022723"/>
    </source>
</evidence>
<evidence type="ECO:0000313" key="12">
    <source>
        <dbReference type="Proteomes" id="UP000826540"/>
    </source>
</evidence>
<dbReference type="InterPro" id="IPR048328">
    <property type="entry name" value="Dyp_perox_C"/>
</dbReference>
<proteinExistence type="inferred from homology"/>
<dbReference type="InterPro" id="IPR011008">
    <property type="entry name" value="Dimeric_a/b-barrel"/>
</dbReference>
<sequence length="290" mass="33330">MGRFRDGTPVVIADRDNEENKLQHPDTDNFNYQDDSEGSKCPFFAHTRKVNPRGDTGLPNIVATPIALDEEKMHRIVRRGITYGEPKPAPEGGVGLLFMCFQASLISQFNFMQQAWAKQRNFVKRDVGTDVVIGVEKRDINPDIENDPGRAPGEQYNWPIEYGKPETKEVTFKHWITMRGGEFFFAPSISFLKSLAPVIITENNEDIIACRNKIAELKEYKDLNWAIGLNGDTGKEDEFVKFFEQRNLEFEYFVRTKVRGQFVFWGEISAYDNNIATLEQYIETLENPKN</sequence>
<evidence type="ECO:0000313" key="11">
    <source>
        <dbReference type="EMBL" id="QYX34101.1"/>
    </source>
</evidence>
<dbReference type="PANTHER" id="PTHR30521">
    <property type="entry name" value="DEFERROCHELATASE/PEROXIDASE"/>
    <property type="match status" value="1"/>
</dbReference>
<evidence type="ECO:0000256" key="6">
    <source>
        <dbReference type="ARBA" id="ARBA00023002"/>
    </source>
</evidence>
<reference evidence="11 12" key="1">
    <citation type="journal article" date="2022" name="J. Am. Chem. Soc.">
        <title>Biosynthesis of Guanitoxin Enables Global Environmental Detection in Freshwater Cyanobacteria.</title>
        <authorList>
            <person name="Lima S.T."/>
            <person name="Fallon T.R."/>
            <person name="Cordoza J.L."/>
            <person name="Chekan J.R."/>
            <person name="Delbaje E."/>
            <person name="Hopiavuori A.R."/>
            <person name="Alvarenga D.O."/>
            <person name="Wood S.M."/>
            <person name="Luhavaya H."/>
            <person name="Baumgartner J.T."/>
            <person name="Dorr F.A."/>
            <person name="Etchegaray A."/>
            <person name="Pinto E."/>
            <person name="McKinnie S.M.K."/>
            <person name="Fiore M.F."/>
            <person name="Moore B.S."/>
        </authorList>
    </citation>
    <scope>NUCLEOTIDE SEQUENCE [LARGE SCALE GENOMIC DNA]</scope>
    <source>
        <strain evidence="11 12">ITEP-024</strain>
    </source>
</reference>
<keyword evidence="3" id="KW-0349">Heme</keyword>
<keyword evidence="4" id="KW-0479">Metal-binding</keyword>
<dbReference type="GO" id="GO:0004601">
    <property type="term" value="F:peroxidase activity"/>
    <property type="evidence" value="ECO:0007669"/>
    <property type="project" value="UniProtKB-KW"/>
</dbReference>
<dbReference type="InterPro" id="IPR006314">
    <property type="entry name" value="Dyp_peroxidase"/>
</dbReference>
<feature type="compositionally biased region" description="Basic and acidic residues" evidence="9">
    <location>
        <begin position="13"/>
        <end position="27"/>
    </location>
</feature>
<evidence type="ECO:0000259" key="10">
    <source>
        <dbReference type="Pfam" id="PF20628"/>
    </source>
</evidence>
<dbReference type="SUPFAM" id="SSF54909">
    <property type="entry name" value="Dimeric alpha+beta barrel"/>
    <property type="match status" value="1"/>
</dbReference>
<dbReference type="EMBL" id="CP080598">
    <property type="protein sequence ID" value="QYX34101.1"/>
    <property type="molecule type" value="Genomic_DNA"/>
</dbReference>
<comment type="similarity">
    <text evidence="8">Belongs to the DyP-type peroxidase family.</text>
</comment>
<evidence type="ECO:0000256" key="9">
    <source>
        <dbReference type="SAM" id="MobiDB-lite"/>
    </source>
</evidence>
<dbReference type="Proteomes" id="UP000826540">
    <property type="component" value="Chromosome"/>
</dbReference>
<name>A0ABX8X622_9CYAN</name>
<accession>A0ABX8X622</accession>
<feature type="region of interest" description="Disordered" evidence="9">
    <location>
        <begin position="1"/>
        <end position="35"/>
    </location>
</feature>
<evidence type="ECO:0000256" key="2">
    <source>
        <dbReference type="ARBA" id="ARBA00022559"/>
    </source>
</evidence>
<keyword evidence="12" id="KW-1185">Reference proteome</keyword>
<dbReference type="PANTHER" id="PTHR30521:SF4">
    <property type="entry name" value="DEFERROCHELATASE"/>
    <property type="match status" value="1"/>
</dbReference>
<evidence type="ECO:0000256" key="5">
    <source>
        <dbReference type="ARBA" id="ARBA00022729"/>
    </source>
</evidence>
<comment type="cofactor">
    <cofactor evidence="1">
        <name>heme b</name>
        <dbReference type="ChEBI" id="CHEBI:60344"/>
    </cofactor>
</comment>
<organism evidence="11 12">
    <name type="scientific">Sphaerospermopsis torques-reginae ITEP-024</name>
    <dbReference type="NCBI Taxonomy" id="984208"/>
    <lineage>
        <taxon>Bacteria</taxon>
        <taxon>Bacillati</taxon>
        <taxon>Cyanobacteriota</taxon>
        <taxon>Cyanophyceae</taxon>
        <taxon>Nostocales</taxon>
        <taxon>Aphanizomenonaceae</taxon>
        <taxon>Sphaerospermopsis</taxon>
        <taxon>Sphaerospermopsis torques-reginae</taxon>
    </lineage>
</organism>
<keyword evidence="7" id="KW-0408">Iron</keyword>
<gene>
    <name evidence="11" type="ORF">K2F26_05235</name>
</gene>
<evidence type="ECO:0000256" key="8">
    <source>
        <dbReference type="ARBA" id="ARBA00025737"/>
    </source>
</evidence>
<evidence type="ECO:0000256" key="3">
    <source>
        <dbReference type="ARBA" id="ARBA00022617"/>
    </source>
</evidence>
<keyword evidence="6" id="KW-0560">Oxidoreductase</keyword>
<keyword evidence="2 11" id="KW-0575">Peroxidase</keyword>
<dbReference type="Pfam" id="PF20628">
    <property type="entry name" value="Dyp_perox_C"/>
    <property type="match status" value="1"/>
</dbReference>
<evidence type="ECO:0000256" key="7">
    <source>
        <dbReference type="ARBA" id="ARBA00023004"/>
    </source>
</evidence>